<keyword evidence="4" id="KW-1185">Reference proteome</keyword>
<dbReference type="GO" id="GO:0016706">
    <property type="term" value="F:2-oxoglutarate-dependent dioxygenase activity"/>
    <property type="evidence" value="ECO:0007669"/>
    <property type="project" value="UniProtKB-ARBA"/>
</dbReference>
<gene>
    <name evidence="3" type="ORF">C7C56_001640</name>
</gene>
<name>A0A2U2I702_9BURK</name>
<organism evidence="3 4">
    <name type="scientific">Massilia glaciei</name>
    <dbReference type="NCBI Taxonomy" id="1524097"/>
    <lineage>
        <taxon>Bacteria</taxon>
        <taxon>Pseudomonadati</taxon>
        <taxon>Pseudomonadota</taxon>
        <taxon>Betaproteobacteria</taxon>
        <taxon>Burkholderiales</taxon>
        <taxon>Oxalobacteraceae</taxon>
        <taxon>Telluria group</taxon>
        <taxon>Massilia</taxon>
    </lineage>
</organism>
<evidence type="ECO:0000313" key="3">
    <source>
        <dbReference type="EMBL" id="PWF55475.1"/>
    </source>
</evidence>
<dbReference type="RefSeq" id="WP_106755764.1">
    <property type="nucleotide sequence ID" value="NZ_PXWF02000022.1"/>
</dbReference>
<dbReference type="GO" id="GO:0005506">
    <property type="term" value="F:iron ion binding"/>
    <property type="evidence" value="ECO:0007669"/>
    <property type="project" value="UniProtKB-ARBA"/>
</dbReference>
<proteinExistence type="predicted"/>
<sequence>MLTTDQRAQFARDGYIVLPGFKSAQEIALVRARAEQIVEQFDPAQTSSVFSTREQEKTTDDYFLRSDNTIRCFFEEEAFDQHGQLGQSKALSINKIGHALHDLDPVFDAFSRGPAIAQVARELGLAEALVWQSMYIFKQPGIGGEVRWHQDATYFETTPGSVTTFWFALEDATVDNGCLWVEPGGHRGPMRERFVREGDAVRMEKLDATPWPDDSVAVALESRAGSLVCFHGLLPHYSAPNRSAVSRHAYTLHATDARCAYSPQNWIQRGDCLPVRGFE</sequence>
<evidence type="ECO:0000256" key="2">
    <source>
        <dbReference type="ARBA" id="ARBA00023004"/>
    </source>
</evidence>
<evidence type="ECO:0000313" key="4">
    <source>
        <dbReference type="Proteomes" id="UP000241421"/>
    </source>
</evidence>
<accession>A0A2U2I702</accession>
<dbReference type="PANTHER" id="PTHR20883:SF15">
    <property type="entry name" value="PHYTANOYL-COA DIOXYGENASE DOMAIN-CONTAINING PROTEIN 1"/>
    <property type="match status" value="1"/>
</dbReference>
<evidence type="ECO:0000256" key="1">
    <source>
        <dbReference type="ARBA" id="ARBA00022723"/>
    </source>
</evidence>
<keyword evidence="3" id="KW-0223">Dioxygenase</keyword>
<dbReference type="Gene3D" id="2.60.120.620">
    <property type="entry name" value="q2cbj1_9rhob like domain"/>
    <property type="match status" value="1"/>
</dbReference>
<dbReference type="Pfam" id="PF05721">
    <property type="entry name" value="PhyH"/>
    <property type="match status" value="1"/>
</dbReference>
<dbReference type="EMBL" id="PXWF02000022">
    <property type="protein sequence ID" value="PWF55475.1"/>
    <property type="molecule type" value="Genomic_DNA"/>
</dbReference>
<keyword evidence="1" id="KW-0479">Metal-binding</keyword>
<dbReference type="PANTHER" id="PTHR20883">
    <property type="entry name" value="PHYTANOYL-COA DIOXYGENASE DOMAIN CONTAINING 1"/>
    <property type="match status" value="1"/>
</dbReference>
<dbReference type="AlphaFoldDB" id="A0A2U2I702"/>
<dbReference type="OrthoDB" id="9791262at2"/>
<reference evidence="3 4" key="1">
    <citation type="submission" date="2018-04" db="EMBL/GenBank/DDBJ databases">
        <title>Massilia violaceinigra sp. nov., a novel purple-pigmented bacterium isolated from Tianshan glacier, Xinjiang, China.</title>
        <authorList>
            <person name="Wang H."/>
        </authorList>
    </citation>
    <scope>NUCLEOTIDE SEQUENCE [LARGE SCALE GENOMIC DNA]</scope>
    <source>
        <strain evidence="3 4">B448-2</strain>
    </source>
</reference>
<dbReference type="InterPro" id="IPR008775">
    <property type="entry name" value="Phytyl_CoA_dOase-like"/>
</dbReference>
<keyword evidence="2" id="KW-0408">Iron</keyword>
<protein>
    <submittedName>
        <fullName evidence="3">Phytanoyl-CoA dioxygenase family protein</fullName>
    </submittedName>
</protein>
<dbReference type="SUPFAM" id="SSF51197">
    <property type="entry name" value="Clavaminate synthase-like"/>
    <property type="match status" value="1"/>
</dbReference>
<dbReference type="Proteomes" id="UP000241421">
    <property type="component" value="Unassembled WGS sequence"/>
</dbReference>
<keyword evidence="3" id="KW-0560">Oxidoreductase</keyword>
<comment type="caution">
    <text evidence="3">The sequence shown here is derived from an EMBL/GenBank/DDBJ whole genome shotgun (WGS) entry which is preliminary data.</text>
</comment>